<name>A0A2C5YV08_9HYPO</name>
<organism evidence="1 2">
    <name type="scientific">Ophiocordyceps camponoti-rufipedis</name>
    <dbReference type="NCBI Taxonomy" id="2004952"/>
    <lineage>
        <taxon>Eukaryota</taxon>
        <taxon>Fungi</taxon>
        <taxon>Dikarya</taxon>
        <taxon>Ascomycota</taxon>
        <taxon>Pezizomycotina</taxon>
        <taxon>Sordariomycetes</taxon>
        <taxon>Hypocreomycetidae</taxon>
        <taxon>Hypocreales</taxon>
        <taxon>Ophiocordycipitaceae</taxon>
        <taxon>Ophiocordyceps</taxon>
    </lineage>
</organism>
<sequence>MAQIPFAEQPLYVNGDPHLVDRHIYTTLPTYLSANLTVPLMTQHLIIRALDEGDRELFISLFLPGTIQDVIINSYQRDFTPDELFDVLLPEVQQDYNPCAFLVFARTPHNTQGEFMGFVGVDSDASSIDNDPPYRITHWPGLRLKIKREYLREYGLEIIQAYLGFWWGRPRTRAEAVNPVTSHNLVNDARLLNPPLDHYPELFTATCLPEARWLLQGTGFDFVRRLNNGQEVWCDWKRD</sequence>
<proteinExistence type="predicted"/>
<protein>
    <recommendedName>
        <fullName evidence="3">N-acetyltransferase domain-containing protein</fullName>
    </recommendedName>
</protein>
<dbReference type="OrthoDB" id="4072826at2759"/>
<dbReference type="AlphaFoldDB" id="A0A2C5YV08"/>
<gene>
    <name evidence="1" type="ORF">CDD80_5477</name>
</gene>
<keyword evidence="2" id="KW-1185">Reference proteome</keyword>
<dbReference type="Proteomes" id="UP000226431">
    <property type="component" value="Unassembled WGS sequence"/>
</dbReference>
<evidence type="ECO:0008006" key="3">
    <source>
        <dbReference type="Google" id="ProtNLM"/>
    </source>
</evidence>
<accession>A0A2C5YV08</accession>
<dbReference type="EMBL" id="NJES01000543">
    <property type="protein sequence ID" value="PHH71162.1"/>
    <property type="molecule type" value="Genomic_DNA"/>
</dbReference>
<reference evidence="1 2" key="1">
    <citation type="submission" date="2017-06" db="EMBL/GenBank/DDBJ databases">
        <title>Ant-infecting Ophiocordyceps genomes reveal a high diversity of potential behavioral manipulation genes and a possible major role for enterotoxins.</title>
        <authorList>
            <person name="De Bekker C."/>
            <person name="Evans H.C."/>
            <person name="Brachmann A."/>
            <person name="Hughes D.P."/>
        </authorList>
    </citation>
    <scope>NUCLEOTIDE SEQUENCE [LARGE SCALE GENOMIC DNA]</scope>
    <source>
        <strain evidence="1 2">Map16</strain>
    </source>
</reference>
<evidence type="ECO:0000313" key="1">
    <source>
        <dbReference type="EMBL" id="PHH71162.1"/>
    </source>
</evidence>
<evidence type="ECO:0000313" key="2">
    <source>
        <dbReference type="Proteomes" id="UP000226431"/>
    </source>
</evidence>
<comment type="caution">
    <text evidence="1">The sequence shown here is derived from an EMBL/GenBank/DDBJ whole genome shotgun (WGS) entry which is preliminary data.</text>
</comment>